<proteinExistence type="predicted"/>
<dbReference type="AlphaFoldDB" id="A0AAV6JP64"/>
<dbReference type="Gene3D" id="3.40.50.1820">
    <property type="entry name" value="alpha/beta hydrolase"/>
    <property type="match status" value="1"/>
</dbReference>
<dbReference type="Proteomes" id="UP000823749">
    <property type="component" value="Chromosome 7"/>
</dbReference>
<sequence length="91" mass="10501">MGLYYCSITHQDQATIISFQTRKLFSFRFLSPHSLSSNKGMRSLSATDDVALQYPVVRRDGVALHYPVVRRDDSVVDDYHGVPVSDPYRWY</sequence>
<accession>A0AAV6JP64</accession>
<evidence type="ECO:0000313" key="2">
    <source>
        <dbReference type="Proteomes" id="UP000823749"/>
    </source>
</evidence>
<reference evidence="1" key="1">
    <citation type="submission" date="2020-08" db="EMBL/GenBank/DDBJ databases">
        <title>Plant Genome Project.</title>
        <authorList>
            <person name="Zhang R.-G."/>
        </authorList>
    </citation>
    <scope>NUCLEOTIDE SEQUENCE</scope>
    <source>
        <strain evidence="1">WSP0</strain>
        <tissue evidence="1">Leaf</tissue>
    </source>
</reference>
<dbReference type="InterPro" id="IPR029058">
    <property type="entry name" value="AB_hydrolase_fold"/>
</dbReference>
<dbReference type="EMBL" id="JACTNZ010000007">
    <property type="protein sequence ID" value="KAG5542498.1"/>
    <property type="molecule type" value="Genomic_DNA"/>
</dbReference>
<name>A0AAV6JP64_9ERIC</name>
<evidence type="ECO:0000313" key="1">
    <source>
        <dbReference type="EMBL" id="KAG5542498.1"/>
    </source>
</evidence>
<keyword evidence="2" id="KW-1185">Reference proteome</keyword>
<gene>
    <name evidence="1" type="ORF">RHGRI_022145</name>
</gene>
<protein>
    <submittedName>
        <fullName evidence="1">Uncharacterized protein</fullName>
    </submittedName>
</protein>
<comment type="caution">
    <text evidence="1">The sequence shown here is derived from an EMBL/GenBank/DDBJ whole genome shotgun (WGS) entry which is preliminary data.</text>
</comment>
<organism evidence="1 2">
    <name type="scientific">Rhododendron griersonianum</name>
    <dbReference type="NCBI Taxonomy" id="479676"/>
    <lineage>
        <taxon>Eukaryota</taxon>
        <taxon>Viridiplantae</taxon>
        <taxon>Streptophyta</taxon>
        <taxon>Embryophyta</taxon>
        <taxon>Tracheophyta</taxon>
        <taxon>Spermatophyta</taxon>
        <taxon>Magnoliopsida</taxon>
        <taxon>eudicotyledons</taxon>
        <taxon>Gunneridae</taxon>
        <taxon>Pentapetalae</taxon>
        <taxon>asterids</taxon>
        <taxon>Ericales</taxon>
        <taxon>Ericaceae</taxon>
        <taxon>Ericoideae</taxon>
        <taxon>Rhodoreae</taxon>
        <taxon>Rhododendron</taxon>
    </lineage>
</organism>